<dbReference type="PROSITE" id="PS50110">
    <property type="entry name" value="RESPONSE_REGULATORY"/>
    <property type="match status" value="1"/>
</dbReference>
<feature type="domain" description="Response regulatory" evidence="2">
    <location>
        <begin position="10"/>
        <end position="123"/>
    </location>
</feature>
<dbReference type="Pfam" id="PF13487">
    <property type="entry name" value="HD_5"/>
    <property type="match status" value="1"/>
</dbReference>
<dbReference type="AlphaFoldDB" id="A0A0B6X3X4"/>
<dbReference type="SMART" id="SM00471">
    <property type="entry name" value="HDc"/>
    <property type="match status" value="1"/>
</dbReference>
<dbReference type="PROSITE" id="PS51832">
    <property type="entry name" value="HD_GYP"/>
    <property type="match status" value="1"/>
</dbReference>
<dbReference type="Pfam" id="PF00072">
    <property type="entry name" value="Response_reg"/>
    <property type="match status" value="1"/>
</dbReference>
<keyword evidence="5" id="KW-1185">Reference proteome</keyword>
<accession>A0A0B6X3X4</accession>
<feature type="domain" description="HD-GYP" evidence="3">
    <location>
        <begin position="157"/>
        <end position="352"/>
    </location>
</feature>
<proteinExistence type="predicted"/>
<evidence type="ECO:0000259" key="3">
    <source>
        <dbReference type="PROSITE" id="PS51832"/>
    </source>
</evidence>
<gene>
    <name evidence="4" type="ORF">PYK22_03028</name>
</gene>
<name>A0A0B6X3X4_9BACT</name>
<dbReference type="InterPro" id="IPR052020">
    <property type="entry name" value="Cyclic_di-GMP/3'3'-cGAMP_PDE"/>
</dbReference>
<dbReference type="GO" id="GO:0000160">
    <property type="term" value="P:phosphorelay signal transduction system"/>
    <property type="evidence" value="ECO:0007669"/>
    <property type="project" value="InterPro"/>
</dbReference>
<evidence type="ECO:0000313" key="4">
    <source>
        <dbReference type="EMBL" id="CDM66980.1"/>
    </source>
</evidence>
<feature type="modified residue" description="4-aspartylphosphate" evidence="1">
    <location>
        <position position="58"/>
    </location>
</feature>
<dbReference type="PANTHER" id="PTHR45228">
    <property type="entry name" value="CYCLIC DI-GMP PHOSPHODIESTERASE TM_0186-RELATED"/>
    <property type="match status" value="1"/>
</dbReference>
<dbReference type="Proteomes" id="UP000031518">
    <property type="component" value="Unassembled WGS sequence"/>
</dbReference>
<dbReference type="InterPro" id="IPR037522">
    <property type="entry name" value="HD_GYP_dom"/>
</dbReference>
<dbReference type="PANTHER" id="PTHR45228:SF5">
    <property type="entry name" value="CYCLIC DI-GMP PHOSPHODIESTERASE VC_1348-RELATED"/>
    <property type="match status" value="1"/>
</dbReference>
<keyword evidence="1" id="KW-0597">Phosphoprotein</keyword>
<dbReference type="InterPro" id="IPR003607">
    <property type="entry name" value="HD/PDEase_dom"/>
</dbReference>
<dbReference type="InterPro" id="IPR001789">
    <property type="entry name" value="Sig_transdc_resp-reg_receiver"/>
</dbReference>
<reference evidence="4 5" key="2">
    <citation type="submission" date="2015-01" db="EMBL/GenBank/DDBJ databases">
        <title>Complete genome sequence of Pyrinomonas methylaliphatogenes type strain K22T.</title>
        <authorList>
            <person name="Lee K.C.Y."/>
            <person name="Power J.F."/>
            <person name="Dunfield P.F."/>
            <person name="Morgan X.C."/>
            <person name="Huttenhower C."/>
            <person name="Stott M.B."/>
        </authorList>
    </citation>
    <scope>NUCLEOTIDE SEQUENCE [LARGE SCALE GENOMIC DNA]</scope>
    <source>
        <strain evidence="4 5">K22</strain>
    </source>
</reference>
<dbReference type="CDD" id="cd00077">
    <property type="entry name" value="HDc"/>
    <property type="match status" value="1"/>
</dbReference>
<sequence length="372" mass="42498">MIQGSGSKRRILIADDELEVGSVLFDLLSGNYECETVNSAEQALERLLVCNYDLVISDIMMKGMSGLELVPRVLALAPDTVVILISGMQTIESAIEALRVGAFDYIMKPFDLRHVEAAVERALEHRDLIVAKRHYENFLEKLVEERTAQLDRALVSLEESYRATLRALVMALEMRDSETRGHSERVVNFSLRLGRELGLSEEEMRALEFGALLHDIGKIGIPDAILRKPGQLTEEEWQRMREHPRLGQQMLSGIKFLEGAACVVGQHHERWDGSGYPLGLRGEEIDIKARIFAVADALDAMMSDRIYRKGRSYEWAASELCRHSGTQFDPKVIQAFLRIPREDWEELHKRSMRDFDWEQNFNERSPHDPSYV</sequence>
<evidence type="ECO:0000259" key="2">
    <source>
        <dbReference type="PROSITE" id="PS50110"/>
    </source>
</evidence>
<dbReference type="STRING" id="454194.PYK22_03028"/>
<reference evidence="4 5" key="1">
    <citation type="submission" date="2013-12" db="EMBL/GenBank/DDBJ databases">
        <authorList>
            <person name="Stott M."/>
        </authorList>
    </citation>
    <scope>NUCLEOTIDE SEQUENCE [LARGE SCALE GENOMIC DNA]</scope>
    <source>
        <strain evidence="4 5">K22</strain>
    </source>
</reference>
<dbReference type="Gene3D" id="3.40.50.2300">
    <property type="match status" value="1"/>
</dbReference>
<dbReference type="InterPro" id="IPR011006">
    <property type="entry name" value="CheY-like_superfamily"/>
</dbReference>
<organism evidence="4 5">
    <name type="scientific">Pyrinomonas methylaliphatogenes</name>
    <dbReference type="NCBI Taxonomy" id="454194"/>
    <lineage>
        <taxon>Bacteria</taxon>
        <taxon>Pseudomonadati</taxon>
        <taxon>Acidobacteriota</taxon>
        <taxon>Blastocatellia</taxon>
        <taxon>Blastocatellales</taxon>
        <taxon>Pyrinomonadaceae</taxon>
        <taxon>Pyrinomonas</taxon>
    </lineage>
</organism>
<dbReference type="SMART" id="SM00448">
    <property type="entry name" value="REC"/>
    <property type="match status" value="1"/>
</dbReference>
<dbReference type="EMBL" id="CBXV010000008">
    <property type="protein sequence ID" value="CDM66980.1"/>
    <property type="molecule type" value="Genomic_DNA"/>
</dbReference>
<evidence type="ECO:0000256" key="1">
    <source>
        <dbReference type="PROSITE-ProRule" id="PRU00169"/>
    </source>
</evidence>
<protein>
    <submittedName>
        <fullName evidence="4">Response regulator containing a CheY-like receiver domain and an HD-GYP domain</fullName>
    </submittedName>
</protein>
<dbReference type="SUPFAM" id="SSF52172">
    <property type="entry name" value="CheY-like"/>
    <property type="match status" value="1"/>
</dbReference>
<dbReference type="Gene3D" id="1.10.3210.10">
    <property type="entry name" value="Hypothetical protein af1432"/>
    <property type="match status" value="1"/>
</dbReference>
<evidence type="ECO:0000313" key="5">
    <source>
        <dbReference type="Proteomes" id="UP000031518"/>
    </source>
</evidence>
<dbReference type="SUPFAM" id="SSF109604">
    <property type="entry name" value="HD-domain/PDEase-like"/>
    <property type="match status" value="1"/>
</dbReference>
<dbReference type="RefSeq" id="WP_041978523.1">
    <property type="nucleotide sequence ID" value="NZ_CBXV010000008.1"/>
</dbReference>